<feature type="compositionally biased region" description="Basic and acidic residues" evidence="1">
    <location>
        <begin position="91"/>
        <end position="105"/>
    </location>
</feature>
<reference evidence="3 4" key="1">
    <citation type="submission" date="2018-08" db="EMBL/GenBank/DDBJ databases">
        <title>Sequencing the genomes of 1000 actinobacteria strains.</title>
        <authorList>
            <person name="Klenk H.-P."/>
        </authorList>
    </citation>
    <scope>NUCLEOTIDE SEQUENCE [LARGE SCALE GENOMIC DNA]</scope>
    <source>
        <strain evidence="3 4">DSM 43927</strain>
    </source>
</reference>
<dbReference type="AlphaFoldDB" id="A0A3D9SYH3"/>
<keyword evidence="4" id="KW-1185">Reference proteome</keyword>
<keyword evidence="2" id="KW-0472">Membrane</keyword>
<dbReference type="OrthoDB" id="3829203at2"/>
<evidence type="ECO:0000313" key="3">
    <source>
        <dbReference type="EMBL" id="REF01000.1"/>
    </source>
</evidence>
<keyword evidence="2" id="KW-1133">Transmembrane helix</keyword>
<feature type="transmembrane region" description="Helical" evidence="2">
    <location>
        <begin position="37"/>
        <end position="59"/>
    </location>
</feature>
<feature type="region of interest" description="Disordered" evidence="1">
    <location>
        <begin position="91"/>
        <end position="144"/>
    </location>
</feature>
<dbReference type="RefSeq" id="WP_116026090.1">
    <property type="nucleotide sequence ID" value="NZ_QTTT01000001.1"/>
</dbReference>
<protein>
    <recommendedName>
        <fullName evidence="5">Cellulose synthase</fullName>
    </recommendedName>
</protein>
<organism evidence="3 4">
    <name type="scientific">Thermomonospora umbrina</name>
    <dbReference type="NCBI Taxonomy" id="111806"/>
    <lineage>
        <taxon>Bacteria</taxon>
        <taxon>Bacillati</taxon>
        <taxon>Actinomycetota</taxon>
        <taxon>Actinomycetes</taxon>
        <taxon>Streptosporangiales</taxon>
        <taxon>Thermomonosporaceae</taxon>
        <taxon>Thermomonospora</taxon>
    </lineage>
</organism>
<dbReference type="EMBL" id="QTTT01000001">
    <property type="protein sequence ID" value="REF01000.1"/>
    <property type="molecule type" value="Genomic_DNA"/>
</dbReference>
<dbReference type="Proteomes" id="UP000256661">
    <property type="component" value="Unassembled WGS sequence"/>
</dbReference>
<gene>
    <name evidence="3" type="ORF">DFJ69_6598</name>
</gene>
<keyword evidence="2" id="KW-0812">Transmembrane</keyword>
<feature type="transmembrane region" description="Helical" evidence="2">
    <location>
        <begin position="65"/>
        <end position="85"/>
    </location>
</feature>
<evidence type="ECO:0000313" key="4">
    <source>
        <dbReference type="Proteomes" id="UP000256661"/>
    </source>
</evidence>
<evidence type="ECO:0000256" key="1">
    <source>
        <dbReference type="SAM" id="MobiDB-lite"/>
    </source>
</evidence>
<evidence type="ECO:0008006" key="5">
    <source>
        <dbReference type="Google" id="ProtNLM"/>
    </source>
</evidence>
<name>A0A3D9SYH3_9ACTN</name>
<sequence>MSDAVLFMISFGVTLLGLVASYGVAKRRGIASGMRGAAWSAVPLAATLTGVTEFVTDLVFSPAKWAGVALAGLAVVLYMVSGVMLRRQVEGGEGGRGEVGDETSRGRGRKGRAESAGSAGGAGRARRPRAVEPPAGTPGDPDLAEIEEILRRRGIQ</sequence>
<comment type="caution">
    <text evidence="3">The sequence shown here is derived from an EMBL/GenBank/DDBJ whole genome shotgun (WGS) entry which is preliminary data.</text>
</comment>
<evidence type="ECO:0000256" key="2">
    <source>
        <dbReference type="SAM" id="Phobius"/>
    </source>
</evidence>
<feature type="transmembrane region" description="Helical" evidence="2">
    <location>
        <begin position="6"/>
        <end position="25"/>
    </location>
</feature>
<proteinExistence type="predicted"/>
<accession>A0A3D9SYH3</accession>